<dbReference type="RefSeq" id="WP_048100764.1">
    <property type="nucleotide sequence ID" value="NZ_JFZT01000068.1"/>
</dbReference>
<dbReference type="Proteomes" id="UP000024332">
    <property type="component" value="Unassembled WGS sequence"/>
</dbReference>
<sequence>MNSRTVYTISLIAENLRGHTDSQEATNFDVDLKALYIKKPEMERVLVIPGSSLKGLIRRNLKTLGVDRDIIESLLGSEFNDQTERSIPGKVFIGWGYIVGEKPKRTRYGIRVNDKLGIVNKGALFSYELLLGDIEVMFDIYEVVPLKDEKRELARALKLLKFSTIGWGGSRGIGIVTEVKLDDRLEKI</sequence>
<keyword evidence="4" id="KW-1185">Reference proteome</keyword>
<dbReference type="CDD" id="cd09726">
    <property type="entry name" value="RAMP_I_III"/>
    <property type="match status" value="1"/>
</dbReference>
<evidence type="ECO:0000259" key="2">
    <source>
        <dbReference type="Pfam" id="PF03787"/>
    </source>
</evidence>
<keyword evidence="1" id="KW-0051">Antiviral defense</keyword>
<gene>
    <name evidence="3" type="ORF">CM19_13065</name>
</gene>
<dbReference type="EMBL" id="JFZT01000068">
    <property type="protein sequence ID" value="EZQ01542.1"/>
    <property type="molecule type" value="Genomic_DNA"/>
</dbReference>
<evidence type="ECO:0000313" key="4">
    <source>
        <dbReference type="Proteomes" id="UP000024332"/>
    </source>
</evidence>
<reference evidence="3 4" key="1">
    <citation type="submission" date="2014-03" db="EMBL/GenBank/DDBJ databases">
        <title>Draft genome sequence of the novel thermoacidophilic archaea Acidianus copahuensis ALE1 strain, isolated from Copahue volcanic area in Neuquen Argentina.</title>
        <authorList>
            <person name="Urbieta M.S."/>
            <person name="Rascovan N."/>
            <person name="Castro C."/>
            <person name="Revale S."/>
            <person name="Giaveno M.A."/>
            <person name="Vazquez M.P."/>
            <person name="Donati E.R."/>
        </authorList>
    </citation>
    <scope>NUCLEOTIDE SEQUENCE [LARGE SCALE GENOMIC DNA]</scope>
    <source>
        <strain evidence="3 4">ALE1</strain>
    </source>
</reference>
<protein>
    <recommendedName>
        <fullName evidence="2">CRISPR type III-associated protein domain-containing protein</fullName>
    </recommendedName>
</protein>
<accession>A0A031LHB2</accession>
<proteinExistence type="predicted"/>
<evidence type="ECO:0000256" key="1">
    <source>
        <dbReference type="ARBA" id="ARBA00023118"/>
    </source>
</evidence>
<name>A0A031LHB2_9CREN</name>
<organism evidence="3 4">
    <name type="scientific">Candidatus Acidianus copahuensis</name>
    <dbReference type="NCBI Taxonomy" id="1160895"/>
    <lineage>
        <taxon>Archaea</taxon>
        <taxon>Thermoproteota</taxon>
        <taxon>Thermoprotei</taxon>
        <taxon>Sulfolobales</taxon>
        <taxon>Sulfolobaceae</taxon>
        <taxon>Acidianus</taxon>
    </lineage>
</organism>
<dbReference type="GO" id="GO:0051607">
    <property type="term" value="P:defense response to virus"/>
    <property type="evidence" value="ECO:0007669"/>
    <property type="project" value="UniProtKB-KW"/>
</dbReference>
<dbReference type="STRING" id="1160895.CM19_13065"/>
<feature type="domain" description="CRISPR type III-associated protein" evidence="2">
    <location>
        <begin position="44"/>
        <end position="176"/>
    </location>
</feature>
<evidence type="ECO:0000313" key="3">
    <source>
        <dbReference type="EMBL" id="EZQ01542.1"/>
    </source>
</evidence>
<dbReference type="OrthoDB" id="42733at2157"/>
<dbReference type="AlphaFoldDB" id="A0A031LHB2"/>
<dbReference type="Pfam" id="PF03787">
    <property type="entry name" value="RAMPs"/>
    <property type="match status" value="1"/>
</dbReference>
<dbReference type="InterPro" id="IPR005537">
    <property type="entry name" value="RAMP_III_fam"/>
</dbReference>
<comment type="caution">
    <text evidence="3">The sequence shown here is derived from an EMBL/GenBank/DDBJ whole genome shotgun (WGS) entry which is preliminary data.</text>
</comment>